<feature type="transmembrane region" description="Helical" evidence="1">
    <location>
        <begin position="21"/>
        <end position="45"/>
    </location>
</feature>
<dbReference type="InterPro" id="IPR006976">
    <property type="entry name" value="VanZ-like"/>
</dbReference>
<keyword evidence="4" id="KW-1185">Reference proteome</keyword>
<gene>
    <name evidence="3" type="ORF">ACFQPF_18320</name>
</gene>
<comment type="caution">
    <text evidence="3">The sequence shown here is derived from an EMBL/GenBank/DDBJ whole genome shotgun (WGS) entry which is preliminary data.</text>
</comment>
<dbReference type="EMBL" id="JBHTCP010000052">
    <property type="protein sequence ID" value="MFC7373603.1"/>
    <property type="molecule type" value="Genomic_DNA"/>
</dbReference>
<evidence type="ECO:0000313" key="4">
    <source>
        <dbReference type="Proteomes" id="UP001596549"/>
    </source>
</evidence>
<protein>
    <submittedName>
        <fullName evidence="3">VanZ family protein</fullName>
    </submittedName>
</protein>
<feature type="transmembrane region" description="Helical" evidence="1">
    <location>
        <begin position="65"/>
        <end position="86"/>
    </location>
</feature>
<dbReference type="PANTHER" id="PTHR36834">
    <property type="entry name" value="MEMBRANE PROTEIN-RELATED"/>
    <property type="match status" value="1"/>
</dbReference>
<dbReference type="Proteomes" id="UP001596549">
    <property type="component" value="Unassembled WGS sequence"/>
</dbReference>
<evidence type="ECO:0000313" key="3">
    <source>
        <dbReference type="EMBL" id="MFC7373603.1"/>
    </source>
</evidence>
<feature type="transmembrane region" description="Helical" evidence="1">
    <location>
        <begin position="127"/>
        <end position="151"/>
    </location>
</feature>
<evidence type="ECO:0000259" key="2">
    <source>
        <dbReference type="Pfam" id="PF04892"/>
    </source>
</evidence>
<name>A0ABW2NWE4_9BACL</name>
<feature type="transmembrane region" description="Helical" evidence="1">
    <location>
        <begin position="98"/>
        <end position="115"/>
    </location>
</feature>
<reference evidence="4" key="1">
    <citation type="journal article" date="2019" name="Int. J. Syst. Evol. Microbiol.">
        <title>The Global Catalogue of Microorganisms (GCM) 10K type strain sequencing project: providing services to taxonomists for standard genome sequencing and annotation.</title>
        <authorList>
            <consortium name="The Broad Institute Genomics Platform"/>
            <consortium name="The Broad Institute Genome Sequencing Center for Infectious Disease"/>
            <person name="Wu L."/>
            <person name="Ma J."/>
        </authorList>
    </citation>
    <scope>NUCLEOTIDE SEQUENCE [LARGE SCALE GENOMIC DNA]</scope>
    <source>
        <strain evidence="4">NBRC 106396</strain>
    </source>
</reference>
<organism evidence="3 4">
    <name type="scientific">Fictibacillus iocasae</name>
    <dbReference type="NCBI Taxonomy" id="2715437"/>
    <lineage>
        <taxon>Bacteria</taxon>
        <taxon>Bacillati</taxon>
        <taxon>Bacillota</taxon>
        <taxon>Bacilli</taxon>
        <taxon>Bacillales</taxon>
        <taxon>Fictibacillaceae</taxon>
        <taxon>Fictibacillus</taxon>
    </lineage>
</organism>
<evidence type="ECO:0000256" key="1">
    <source>
        <dbReference type="SAM" id="Phobius"/>
    </source>
</evidence>
<keyword evidence="1" id="KW-1133">Transmembrane helix</keyword>
<dbReference type="RefSeq" id="WP_379751688.1">
    <property type="nucleotide sequence ID" value="NZ_JBHTCP010000052.1"/>
</dbReference>
<feature type="domain" description="VanZ-like" evidence="2">
    <location>
        <begin position="24"/>
        <end position="144"/>
    </location>
</feature>
<dbReference type="PANTHER" id="PTHR36834:SF1">
    <property type="entry name" value="INTEGRAL MEMBRANE PROTEIN"/>
    <property type="match status" value="1"/>
</dbReference>
<keyword evidence="1" id="KW-0812">Transmembrane</keyword>
<keyword evidence="1" id="KW-0472">Membrane</keyword>
<accession>A0ABW2NWE4</accession>
<sequence>MSTKRITQKKKVRLQWRWTGAVLFLLYVTILFYATLFTYNHYVYGKSMNLVLFDSIRLMWHSGDYWLIFKNIIGNLMLFFPLGFLLPLISRVFSSWRTMFIIGFGTSALIEMLQYSYAQRIFDIDDILLNGIGTLMGLLLFKICALIFRLIERNIIHKK</sequence>
<dbReference type="InterPro" id="IPR053150">
    <property type="entry name" value="Teicoplanin_resist-assoc"/>
</dbReference>
<dbReference type="Pfam" id="PF04892">
    <property type="entry name" value="VanZ"/>
    <property type="match status" value="1"/>
</dbReference>
<proteinExistence type="predicted"/>